<gene>
    <name evidence="1" type="ORF">M9H77_01887</name>
</gene>
<evidence type="ECO:0000313" key="1">
    <source>
        <dbReference type="EMBL" id="KAI5680660.1"/>
    </source>
</evidence>
<dbReference type="Proteomes" id="UP001060085">
    <property type="component" value="Linkage Group LG01"/>
</dbReference>
<evidence type="ECO:0000313" key="2">
    <source>
        <dbReference type="Proteomes" id="UP001060085"/>
    </source>
</evidence>
<reference evidence="2" key="1">
    <citation type="journal article" date="2023" name="Nat. Plants">
        <title>Single-cell RNA sequencing provides a high-resolution roadmap for understanding the multicellular compartmentation of specialized metabolism.</title>
        <authorList>
            <person name="Sun S."/>
            <person name="Shen X."/>
            <person name="Li Y."/>
            <person name="Li Y."/>
            <person name="Wang S."/>
            <person name="Li R."/>
            <person name="Zhang H."/>
            <person name="Shen G."/>
            <person name="Guo B."/>
            <person name="Wei J."/>
            <person name="Xu J."/>
            <person name="St-Pierre B."/>
            <person name="Chen S."/>
            <person name="Sun C."/>
        </authorList>
    </citation>
    <scope>NUCLEOTIDE SEQUENCE [LARGE SCALE GENOMIC DNA]</scope>
</reference>
<organism evidence="1 2">
    <name type="scientific">Catharanthus roseus</name>
    <name type="common">Madagascar periwinkle</name>
    <name type="synonym">Vinca rosea</name>
    <dbReference type="NCBI Taxonomy" id="4058"/>
    <lineage>
        <taxon>Eukaryota</taxon>
        <taxon>Viridiplantae</taxon>
        <taxon>Streptophyta</taxon>
        <taxon>Embryophyta</taxon>
        <taxon>Tracheophyta</taxon>
        <taxon>Spermatophyta</taxon>
        <taxon>Magnoliopsida</taxon>
        <taxon>eudicotyledons</taxon>
        <taxon>Gunneridae</taxon>
        <taxon>Pentapetalae</taxon>
        <taxon>asterids</taxon>
        <taxon>lamiids</taxon>
        <taxon>Gentianales</taxon>
        <taxon>Apocynaceae</taxon>
        <taxon>Rauvolfioideae</taxon>
        <taxon>Vinceae</taxon>
        <taxon>Catharanthinae</taxon>
        <taxon>Catharanthus</taxon>
    </lineage>
</organism>
<dbReference type="EMBL" id="CM044701">
    <property type="protein sequence ID" value="KAI5680660.1"/>
    <property type="molecule type" value="Genomic_DNA"/>
</dbReference>
<comment type="caution">
    <text evidence="1">The sequence shown here is derived from an EMBL/GenBank/DDBJ whole genome shotgun (WGS) entry which is preliminary data.</text>
</comment>
<name>A0ACC0C6T9_CATRO</name>
<accession>A0ACC0C6T9</accession>
<proteinExistence type="predicted"/>
<protein>
    <submittedName>
        <fullName evidence="1">Uncharacterized protein</fullName>
    </submittedName>
</protein>
<keyword evidence="2" id="KW-1185">Reference proteome</keyword>
<sequence>MRCASILSSKSLPLLYITHCLSLHSSTEGWKTEISSPASGGSSSSCSAARTPGVINHFLARVYSSGLSQMTKKLRGSENFIIQNPPHFSQHLGNDIVHYNPSNIGLWVNSFSSELSQPSLPFFHLVERVTPYGSTTEFLQPHFSKNETRTRRFQHSVNPRDDDLRRDNPIWQSLIGLHFGRETPRCFGMLGFSIRHWQGGQLFH</sequence>